<reference evidence="2" key="1">
    <citation type="submission" date="2020-02" db="EMBL/GenBank/DDBJ databases">
        <authorList>
            <person name="Shen X.-R."/>
            <person name="Zhang Y.-X."/>
        </authorList>
    </citation>
    <scope>NUCLEOTIDE SEQUENCE</scope>
    <source>
        <strain evidence="2">SYP-B3998</strain>
    </source>
</reference>
<comment type="caution">
    <text evidence="2">The sequence shown here is derived from an EMBL/GenBank/DDBJ whole genome shotgun (WGS) entry which is preliminary data.</text>
</comment>
<evidence type="ECO:0000313" key="2">
    <source>
        <dbReference type="EMBL" id="NEW07703.1"/>
    </source>
</evidence>
<proteinExistence type="predicted"/>
<name>A0A6G3ZZR6_9BACL</name>
<feature type="transmembrane region" description="Helical" evidence="1">
    <location>
        <begin position="75"/>
        <end position="94"/>
    </location>
</feature>
<protein>
    <submittedName>
        <fullName evidence="2">DUF2663 family protein</fullName>
    </submittedName>
</protein>
<keyword evidence="1" id="KW-1133">Transmembrane helix</keyword>
<keyword evidence="1" id="KW-0472">Membrane</keyword>
<gene>
    <name evidence="2" type="ORF">GK047_17010</name>
</gene>
<dbReference type="InterPro" id="IPR020210">
    <property type="entry name" value="Uncharacterised_YpbF_TM"/>
</dbReference>
<dbReference type="EMBL" id="JAAIKC010000006">
    <property type="protein sequence ID" value="NEW07703.1"/>
    <property type="molecule type" value="Genomic_DNA"/>
</dbReference>
<feature type="transmembrane region" description="Helical" evidence="1">
    <location>
        <begin position="33"/>
        <end position="55"/>
    </location>
</feature>
<sequence>MKWSELNLSEDTSKMLDELQERKIKLDKLRSSLPIYVMVAACLCVYFTLIFYRTILISSGGNVMAMLDMLLANRYMVFSLLGCITFVMMMRNVMSKIETAKKKYENLRVETIDKLDHSCLINSDSQTRDQVSSLMKVKHDINLVYKN</sequence>
<dbReference type="RefSeq" id="WP_163949172.1">
    <property type="nucleotide sequence ID" value="NZ_JAAIKC010000006.1"/>
</dbReference>
<keyword evidence="1" id="KW-0812">Transmembrane</keyword>
<evidence type="ECO:0000256" key="1">
    <source>
        <dbReference type="SAM" id="Phobius"/>
    </source>
</evidence>
<accession>A0A6G3ZZR6</accession>
<dbReference type="AlphaFoldDB" id="A0A6G3ZZR6"/>
<organism evidence="2">
    <name type="scientific">Paenibacillus sp. SYP-B3998</name>
    <dbReference type="NCBI Taxonomy" id="2678564"/>
    <lineage>
        <taxon>Bacteria</taxon>
        <taxon>Bacillati</taxon>
        <taxon>Bacillota</taxon>
        <taxon>Bacilli</taxon>
        <taxon>Bacillales</taxon>
        <taxon>Paenibacillaceae</taxon>
        <taxon>Paenibacillus</taxon>
    </lineage>
</organism>
<dbReference type="Pfam" id="PF10864">
    <property type="entry name" value="DUF2663"/>
    <property type="match status" value="1"/>
</dbReference>